<organism evidence="2 3">
    <name type="scientific">Pseudozyma flocculosa</name>
    <dbReference type="NCBI Taxonomy" id="84751"/>
    <lineage>
        <taxon>Eukaryota</taxon>
        <taxon>Fungi</taxon>
        <taxon>Dikarya</taxon>
        <taxon>Basidiomycota</taxon>
        <taxon>Ustilaginomycotina</taxon>
        <taxon>Ustilaginomycetes</taxon>
        <taxon>Ustilaginales</taxon>
        <taxon>Ustilaginaceae</taxon>
        <taxon>Pseudozyma</taxon>
    </lineage>
</organism>
<protein>
    <recommendedName>
        <fullName evidence="4">Early meiotic induction protein 1</fullName>
    </recommendedName>
</protein>
<accession>A0A5C3F9V1</accession>
<dbReference type="AlphaFoldDB" id="A0A5C3F9V1"/>
<evidence type="ECO:0008006" key="4">
    <source>
        <dbReference type="Google" id="ProtNLM"/>
    </source>
</evidence>
<dbReference type="InterPro" id="IPR021475">
    <property type="entry name" value="Pants/Emi1-like"/>
</dbReference>
<dbReference type="Proteomes" id="UP000323386">
    <property type="component" value="Unassembled WGS sequence"/>
</dbReference>
<dbReference type="OrthoDB" id="2017405at2759"/>
<gene>
    <name evidence="2" type="ORF">PSFLO_06705</name>
</gene>
<dbReference type="Pfam" id="PF11326">
    <property type="entry name" value="PANTS-like"/>
    <property type="match status" value="1"/>
</dbReference>
<evidence type="ECO:0000313" key="3">
    <source>
        <dbReference type="Proteomes" id="UP000323386"/>
    </source>
</evidence>
<keyword evidence="3" id="KW-1185">Reference proteome</keyword>
<dbReference type="PANTHER" id="PTHR28052">
    <property type="entry name" value="UPF0545 PROTEIN C22ORF39"/>
    <property type="match status" value="1"/>
</dbReference>
<evidence type="ECO:0000313" key="2">
    <source>
        <dbReference type="EMBL" id="SPO41223.1"/>
    </source>
</evidence>
<dbReference type="EMBL" id="OOIP01000025">
    <property type="protein sequence ID" value="SPO41223.1"/>
    <property type="molecule type" value="Genomic_DNA"/>
</dbReference>
<evidence type="ECO:0000256" key="1">
    <source>
        <dbReference type="SAM" id="MobiDB-lite"/>
    </source>
</evidence>
<proteinExistence type="predicted"/>
<feature type="compositionally biased region" description="Basic residues" evidence="1">
    <location>
        <begin position="165"/>
        <end position="177"/>
    </location>
</feature>
<feature type="region of interest" description="Disordered" evidence="1">
    <location>
        <begin position="113"/>
        <end position="177"/>
    </location>
</feature>
<reference evidence="2 3" key="1">
    <citation type="submission" date="2018-03" db="EMBL/GenBank/DDBJ databases">
        <authorList>
            <person name="Guldener U."/>
        </authorList>
    </citation>
    <scope>NUCLEOTIDE SEQUENCE [LARGE SCALE GENOMIC DNA]</scope>
    <source>
        <strain evidence="2 3">DAOM196992</strain>
    </source>
</reference>
<sequence length="177" mass="19937">MSRTFDQVVEEEKAFHRASVALDEMPSCTNCFDRWASCFALGPQIKSVYRFGTGQDCKDKLDDFKFCLTLKGMSQEEKYEAWIHRKAQKSATKRLGPESSENVWEIRRCVAPSPGASGRVPARCSEKRPVLTIARRAPPSCPPAETPPSTRRQADSLSASPSARQRLRQRLSNPHRP</sequence>
<dbReference type="PANTHER" id="PTHR28052:SF1">
    <property type="entry name" value="UPF0545 PROTEIN C22ORF39"/>
    <property type="match status" value="1"/>
</dbReference>
<name>A0A5C3F9V1_9BASI</name>